<dbReference type="Pfam" id="PF13681">
    <property type="entry name" value="PilX"/>
    <property type="match status" value="1"/>
</dbReference>
<dbReference type="InterPro" id="IPR025205">
    <property type="entry name" value="PilX/PilW_C"/>
</dbReference>
<dbReference type="RefSeq" id="WP_117202129.1">
    <property type="nucleotide sequence ID" value="NZ_JBHTBK010000009.1"/>
</dbReference>
<dbReference type="EMBL" id="QVPD01000004">
    <property type="protein sequence ID" value="RFP61103.1"/>
    <property type="molecule type" value="Genomic_DNA"/>
</dbReference>
<evidence type="ECO:0000313" key="4">
    <source>
        <dbReference type="Proteomes" id="UP000262917"/>
    </source>
</evidence>
<name>A0A372DNF3_9GAMM</name>
<accession>A0A372DNF3</accession>
<dbReference type="OrthoDB" id="5801860at2"/>
<dbReference type="Pfam" id="PF14341">
    <property type="entry name" value="PilX_N"/>
    <property type="match status" value="1"/>
</dbReference>
<proteinExistence type="predicted"/>
<sequence length="180" mass="19097">MNRPASPIAQRGVALAVVLILLLVMSLLALASIRGTLLKERMSGNMLDRSLAFQATEAALREGEALAASKPALPSSGCANGLCAKPLAADPPRWQAAGFWGDGSGNWRETTVTIGTLTAKPRYIVELLDDNIPAKGSCTTSIDVSPEASCQGSERRYRITARSLAQDRAEVMLQSIYAVP</sequence>
<feature type="domain" description="PilX/PilW C-terminal" evidence="1">
    <location>
        <begin position="80"/>
        <end position="178"/>
    </location>
</feature>
<dbReference type="Proteomes" id="UP000262917">
    <property type="component" value="Unassembled WGS sequence"/>
</dbReference>
<organism evidence="3 4">
    <name type="scientific">Cognatiluteimonas weifangensis</name>
    <dbReference type="NCBI Taxonomy" id="2303539"/>
    <lineage>
        <taxon>Bacteria</taxon>
        <taxon>Pseudomonadati</taxon>
        <taxon>Pseudomonadota</taxon>
        <taxon>Gammaproteobacteria</taxon>
        <taxon>Lysobacterales</taxon>
        <taxon>Lysobacteraceae</taxon>
        <taxon>Cognatiluteimonas</taxon>
    </lineage>
</organism>
<feature type="domain" description="Type 4 fimbrial biogenesis protein PilX N-terminal" evidence="2">
    <location>
        <begin position="11"/>
        <end position="61"/>
    </location>
</feature>
<evidence type="ECO:0000259" key="1">
    <source>
        <dbReference type="Pfam" id="PF13681"/>
    </source>
</evidence>
<protein>
    <submittedName>
        <fullName evidence="3">Pilus assembly protein</fullName>
    </submittedName>
</protein>
<dbReference type="InterPro" id="IPR025746">
    <property type="entry name" value="PilX_N_dom"/>
</dbReference>
<evidence type="ECO:0000313" key="3">
    <source>
        <dbReference type="EMBL" id="RFP61103.1"/>
    </source>
</evidence>
<evidence type="ECO:0000259" key="2">
    <source>
        <dbReference type="Pfam" id="PF14341"/>
    </source>
</evidence>
<reference evidence="3 4" key="1">
    <citation type="submission" date="2018-08" db="EMBL/GenBank/DDBJ databases">
        <title>Lysobacter weifangensis sp. nov., a new member of the family 'Xanthomonadaceae', isolated from soil in a farmland.</title>
        <authorList>
            <person name="Zhao H."/>
        </authorList>
    </citation>
    <scope>NUCLEOTIDE SEQUENCE [LARGE SCALE GENOMIC DNA]</scope>
    <source>
        <strain evidence="3 4">WF-2</strain>
    </source>
</reference>
<gene>
    <name evidence="3" type="ORF">D0Y53_05045</name>
</gene>
<dbReference type="AlphaFoldDB" id="A0A372DNF3"/>
<comment type="caution">
    <text evidence="3">The sequence shown here is derived from an EMBL/GenBank/DDBJ whole genome shotgun (WGS) entry which is preliminary data.</text>
</comment>
<keyword evidence="4" id="KW-1185">Reference proteome</keyword>